<dbReference type="Gene3D" id="1.10.540.10">
    <property type="entry name" value="Acyl-CoA dehydrogenase/oxidase, N-terminal domain"/>
    <property type="match status" value="1"/>
</dbReference>
<proteinExistence type="inferred from homology"/>
<evidence type="ECO:0000256" key="2">
    <source>
        <dbReference type="ARBA" id="ARBA00005109"/>
    </source>
</evidence>
<evidence type="ECO:0000256" key="4">
    <source>
        <dbReference type="ARBA" id="ARBA00022456"/>
    </source>
</evidence>
<dbReference type="GO" id="GO:0009083">
    <property type="term" value="P:branched-chain amino acid catabolic process"/>
    <property type="evidence" value="ECO:0007669"/>
    <property type="project" value="UniProtKB-KW"/>
</dbReference>
<dbReference type="RefSeq" id="WP_148814258.1">
    <property type="nucleotide sequence ID" value="NZ_CP043046.1"/>
</dbReference>
<dbReference type="KEGG" id="pacr:FXN63_08445"/>
<dbReference type="PANTHER" id="PTHR43831:SF1">
    <property type="entry name" value="ISOBUTYRYL-COA DEHYDROGENASE, MITOCHONDRIAL"/>
    <property type="match status" value="1"/>
</dbReference>
<dbReference type="SUPFAM" id="SSF47203">
    <property type="entry name" value="Acyl-CoA dehydrogenase C-terminal domain-like"/>
    <property type="match status" value="1"/>
</dbReference>
<evidence type="ECO:0000256" key="1">
    <source>
        <dbReference type="ARBA" id="ARBA00001974"/>
    </source>
</evidence>
<dbReference type="FunFam" id="2.40.110.10:FF:000001">
    <property type="entry name" value="Acyl-CoA dehydrogenase, mitochondrial"/>
    <property type="match status" value="1"/>
</dbReference>
<comment type="pathway">
    <text evidence="2">Amino-acid degradation; L-valine degradation.</text>
</comment>
<dbReference type="InterPro" id="IPR037069">
    <property type="entry name" value="AcylCoA_DH/ox_N_sf"/>
</dbReference>
<evidence type="ECO:0000259" key="9">
    <source>
        <dbReference type="Pfam" id="PF02770"/>
    </source>
</evidence>
<keyword evidence="7" id="KW-0560">Oxidoreductase</keyword>
<dbReference type="Proteomes" id="UP000325161">
    <property type="component" value="Chromosome"/>
</dbReference>
<dbReference type="InterPro" id="IPR006089">
    <property type="entry name" value="Acyl-CoA_DH_CS"/>
</dbReference>
<dbReference type="Pfam" id="PF02770">
    <property type="entry name" value="Acyl-CoA_dh_M"/>
    <property type="match status" value="1"/>
</dbReference>
<dbReference type="Gene3D" id="1.20.140.10">
    <property type="entry name" value="Butyryl-CoA Dehydrogenase, subunit A, domain 3"/>
    <property type="match status" value="1"/>
</dbReference>
<dbReference type="InterPro" id="IPR009075">
    <property type="entry name" value="AcylCo_DH/oxidase_C"/>
</dbReference>
<dbReference type="OrthoDB" id="7807987at2"/>
<evidence type="ECO:0000256" key="7">
    <source>
        <dbReference type="ARBA" id="ARBA00023002"/>
    </source>
</evidence>
<dbReference type="EMBL" id="CP043046">
    <property type="protein sequence ID" value="QEI05875.1"/>
    <property type="molecule type" value="Genomic_DNA"/>
</dbReference>
<evidence type="ECO:0000259" key="10">
    <source>
        <dbReference type="Pfam" id="PF02771"/>
    </source>
</evidence>
<dbReference type="Gene3D" id="2.40.110.10">
    <property type="entry name" value="Butyryl-CoA Dehydrogenase, subunit A, domain 2"/>
    <property type="match status" value="1"/>
</dbReference>
<protein>
    <submittedName>
        <fullName evidence="11">Acyl-CoA dehydrogenase</fullName>
    </submittedName>
</protein>
<dbReference type="PROSITE" id="PS00072">
    <property type="entry name" value="ACYL_COA_DH_1"/>
    <property type="match status" value="1"/>
</dbReference>
<reference evidence="11 12" key="1">
    <citation type="submission" date="2019-08" db="EMBL/GenBank/DDBJ databases">
        <title>Amphibian skin-associated Pigmentiphaga: genome sequence and occurrence across geography and hosts.</title>
        <authorList>
            <person name="Bletz M.C."/>
            <person name="Bunk B."/>
            <person name="Sproeer C."/>
            <person name="Biwer P."/>
            <person name="Reiter S."/>
            <person name="Rabemananjara F.C.E."/>
            <person name="Schulz S."/>
            <person name="Overmann J."/>
            <person name="Vences M."/>
        </authorList>
    </citation>
    <scope>NUCLEOTIDE SEQUENCE [LARGE SCALE GENOMIC DNA]</scope>
    <source>
        <strain evidence="11 12">Mada1488</strain>
    </source>
</reference>
<dbReference type="InterPro" id="IPR036250">
    <property type="entry name" value="AcylCo_DH-like_C"/>
</dbReference>
<dbReference type="SUPFAM" id="SSF56645">
    <property type="entry name" value="Acyl-CoA dehydrogenase NM domain-like"/>
    <property type="match status" value="1"/>
</dbReference>
<dbReference type="FunFam" id="1.20.140.10:FF:000001">
    <property type="entry name" value="Acyl-CoA dehydrogenase"/>
    <property type="match status" value="1"/>
</dbReference>
<feature type="domain" description="Acyl-CoA dehydrogenase/oxidase N-terminal" evidence="10">
    <location>
        <begin position="6"/>
        <end position="116"/>
    </location>
</feature>
<dbReference type="AlphaFoldDB" id="A0A5C0AUM9"/>
<feature type="domain" description="Acyl-CoA oxidase/dehydrogenase middle" evidence="9">
    <location>
        <begin position="122"/>
        <end position="214"/>
    </location>
</feature>
<dbReference type="PIRSF" id="PIRSF016578">
    <property type="entry name" value="HsaA"/>
    <property type="match status" value="1"/>
</dbReference>
<organism evidence="11 12">
    <name type="scientific">Pigmentiphaga aceris</name>
    <dbReference type="NCBI Taxonomy" id="1940612"/>
    <lineage>
        <taxon>Bacteria</taxon>
        <taxon>Pseudomonadati</taxon>
        <taxon>Pseudomonadota</taxon>
        <taxon>Betaproteobacteria</taxon>
        <taxon>Burkholderiales</taxon>
        <taxon>Alcaligenaceae</taxon>
        <taxon>Pigmentiphaga</taxon>
    </lineage>
</organism>
<keyword evidence="5" id="KW-0285">Flavoprotein</keyword>
<keyword evidence="6" id="KW-0274">FAD</keyword>
<dbReference type="InterPro" id="IPR006091">
    <property type="entry name" value="Acyl-CoA_Oxase/DH_mid-dom"/>
</dbReference>
<sequence>MDFDLNEEQQAFRDTAREFAAGELAPHAAEWDAECIFPKEAIAKAGELGFCGLYAPESIGGLGLSRLDATVVFEELAAVDPSTTAFITIHNMATWMIGTWGTEPVKARWGEVLSSGQKLASYCLTEPGSGSDAASLKTSATREGDSYVLTGSKMFISGGGDTDILVVMARTGGPGAGGVSAFAVPADTPGITYGRKEDKMGWNSQPTRAISFDRATIPADHLLGAEGEGFKIAMRGLDGGRINIATCSVGAAQGALDAAQRYMGERKQFNKPLSEFQALQFKLADMATELVAARQMVRLAAVKLDAKSPDATTYCAMAKRFATDVGFKVCNEALQIHGGYGYIREYPLERLVRDTRVHQILEGTNEIMRVIIARQLLSGKSDIR</sequence>
<comment type="similarity">
    <text evidence="3">Belongs to the acyl-CoA dehydrogenase family.</text>
</comment>
<dbReference type="InterPro" id="IPR052547">
    <property type="entry name" value="Mito_Isobutyryl-CoADH"/>
</dbReference>
<name>A0A5C0AUM9_9BURK</name>
<evidence type="ECO:0000259" key="8">
    <source>
        <dbReference type="Pfam" id="PF00441"/>
    </source>
</evidence>
<gene>
    <name evidence="11" type="ORF">FXN63_08445</name>
</gene>
<comment type="cofactor">
    <cofactor evidence="1">
        <name>FAD</name>
        <dbReference type="ChEBI" id="CHEBI:57692"/>
    </cofactor>
</comment>
<dbReference type="InterPro" id="IPR046373">
    <property type="entry name" value="Acyl-CoA_Oxase/DH_mid-dom_sf"/>
</dbReference>
<feature type="domain" description="Acyl-CoA dehydrogenase/oxidase C-terminal" evidence="8">
    <location>
        <begin position="227"/>
        <end position="377"/>
    </location>
</feature>
<evidence type="ECO:0000313" key="12">
    <source>
        <dbReference type="Proteomes" id="UP000325161"/>
    </source>
</evidence>
<dbReference type="Pfam" id="PF00441">
    <property type="entry name" value="Acyl-CoA_dh_1"/>
    <property type="match status" value="1"/>
</dbReference>
<evidence type="ECO:0000256" key="5">
    <source>
        <dbReference type="ARBA" id="ARBA00022630"/>
    </source>
</evidence>
<keyword evidence="4" id="KW-0101">Branched-chain amino acid catabolism</keyword>
<dbReference type="InterPro" id="IPR013786">
    <property type="entry name" value="AcylCoA_DH/ox_N"/>
</dbReference>
<evidence type="ECO:0000313" key="11">
    <source>
        <dbReference type="EMBL" id="QEI05875.1"/>
    </source>
</evidence>
<dbReference type="GO" id="GO:0003995">
    <property type="term" value="F:acyl-CoA dehydrogenase activity"/>
    <property type="evidence" value="ECO:0007669"/>
    <property type="project" value="InterPro"/>
</dbReference>
<dbReference type="Pfam" id="PF02771">
    <property type="entry name" value="Acyl-CoA_dh_N"/>
    <property type="match status" value="1"/>
</dbReference>
<evidence type="ECO:0000256" key="6">
    <source>
        <dbReference type="ARBA" id="ARBA00022827"/>
    </source>
</evidence>
<dbReference type="PROSITE" id="PS00073">
    <property type="entry name" value="ACYL_COA_DH_2"/>
    <property type="match status" value="1"/>
</dbReference>
<dbReference type="PANTHER" id="PTHR43831">
    <property type="entry name" value="ISOBUTYRYL-COA DEHYDROGENASE"/>
    <property type="match status" value="1"/>
</dbReference>
<keyword evidence="12" id="KW-1185">Reference proteome</keyword>
<dbReference type="GO" id="GO:0050660">
    <property type="term" value="F:flavin adenine dinucleotide binding"/>
    <property type="evidence" value="ECO:0007669"/>
    <property type="project" value="InterPro"/>
</dbReference>
<accession>A0A5C0AUM9</accession>
<evidence type="ECO:0000256" key="3">
    <source>
        <dbReference type="ARBA" id="ARBA00009347"/>
    </source>
</evidence>
<dbReference type="InterPro" id="IPR009100">
    <property type="entry name" value="AcylCoA_DH/oxidase_NM_dom_sf"/>
</dbReference>